<reference evidence="1 2" key="3">
    <citation type="journal article" date="2013" name="Rice">
        <title>Improvement of the Oryza sativa Nipponbare reference genome using next generation sequence and optical map data.</title>
        <authorList>
            <person name="Kawahara Y."/>
            <person name="de la Bastide M."/>
            <person name="Hamilton J.P."/>
            <person name="Kanamori H."/>
            <person name="McCombie W.R."/>
            <person name="Ouyang S."/>
            <person name="Schwartz D.C."/>
            <person name="Tanaka T."/>
            <person name="Wu J."/>
            <person name="Zhou S."/>
            <person name="Childs K.L."/>
            <person name="Davidson R.M."/>
            <person name="Lin H."/>
            <person name="Quesada-Ocampo L."/>
            <person name="Vaillancourt B."/>
            <person name="Sakai H."/>
            <person name="Lee S.S."/>
            <person name="Kim J."/>
            <person name="Numa H."/>
            <person name="Itoh T."/>
            <person name="Buell C.R."/>
            <person name="Matsumoto T."/>
        </authorList>
    </citation>
    <scope>NUCLEOTIDE SEQUENCE [LARGE SCALE GENOMIC DNA]</scope>
    <source>
        <strain evidence="2">cv. Nipponbare</strain>
    </source>
</reference>
<dbReference type="EMBL" id="AP014958">
    <property type="protein sequence ID" value="BAS81129.1"/>
    <property type="molecule type" value="Genomic_DNA"/>
</dbReference>
<keyword evidence="2" id="KW-1185">Reference proteome</keyword>
<reference evidence="1 2" key="2">
    <citation type="journal article" date="2013" name="Plant Cell Physiol.">
        <title>Rice Annotation Project Database (RAP-DB): an integrative and interactive database for rice genomics.</title>
        <authorList>
            <person name="Sakai H."/>
            <person name="Lee S.S."/>
            <person name="Tanaka T."/>
            <person name="Numa H."/>
            <person name="Kim J."/>
            <person name="Kawahara Y."/>
            <person name="Wakimoto H."/>
            <person name="Yang C.C."/>
            <person name="Iwamoto M."/>
            <person name="Abe T."/>
            <person name="Yamada Y."/>
            <person name="Muto A."/>
            <person name="Inokuchi H."/>
            <person name="Ikemura T."/>
            <person name="Matsumoto T."/>
            <person name="Sasaki T."/>
            <person name="Itoh T."/>
        </authorList>
    </citation>
    <scope>NUCLEOTIDE SEQUENCE [LARGE SCALE GENOMIC DNA]</scope>
    <source>
        <strain evidence="2">cv. Nipponbare</strain>
    </source>
</reference>
<name>A0A0N7KG62_ORYSJ</name>
<feature type="non-terminal residue" evidence="1">
    <location>
        <position position="1"/>
    </location>
</feature>
<protein>
    <submittedName>
        <fullName evidence="1">Os02g0772100 protein</fullName>
    </submittedName>
</protein>
<proteinExistence type="predicted"/>
<dbReference type="Proteomes" id="UP000059680">
    <property type="component" value="Chromosome 2"/>
</dbReference>
<dbReference type="PaxDb" id="39947-A0A0N7KG62"/>
<evidence type="ECO:0000313" key="1">
    <source>
        <dbReference type="EMBL" id="BAS81129.1"/>
    </source>
</evidence>
<gene>
    <name evidence="1" type="ordered locus">Os02g0772100</name>
    <name evidence="1" type="ORF">OSNPB_020772100</name>
</gene>
<evidence type="ECO:0000313" key="2">
    <source>
        <dbReference type="Proteomes" id="UP000059680"/>
    </source>
</evidence>
<dbReference type="InParanoid" id="A0A0N7KG62"/>
<dbReference type="Gramene" id="Os02t0772100-01">
    <property type="protein sequence ID" value="Os02t0772100-01"/>
    <property type="gene ID" value="Os02g0772100"/>
</dbReference>
<sequence>CPIRTLSFPFIFRKVSFLSDKDLYQPMGINMYTWGLCNLSSRSIQFGASPPF</sequence>
<feature type="non-terminal residue" evidence="1">
    <location>
        <position position="52"/>
    </location>
</feature>
<organism evidence="1 2">
    <name type="scientific">Oryza sativa subsp. japonica</name>
    <name type="common">Rice</name>
    <dbReference type="NCBI Taxonomy" id="39947"/>
    <lineage>
        <taxon>Eukaryota</taxon>
        <taxon>Viridiplantae</taxon>
        <taxon>Streptophyta</taxon>
        <taxon>Embryophyta</taxon>
        <taxon>Tracheophyta</taxon>
        <taxon>Spermatophyta</taxon>
        <taxon>Magnoliopsida</taxon>
        <taxon>Liliopsida</taxon>
        <taxon>Poales</taxon>
        <taxon>Poaceae</taxon>
        <taxon>BOP clade</taxon>
        <taxon>Oryzoideae</taxon>
        <taxon>Oryzeae</taxon>
        <taxon>Oryzinae</taxon>
        <taxon>Oryza</taxon>
        <taxon>Oryza sativa</taxon>
    </lineage>
</organism>
<accession>A0A0N7KG62</accession>
<reference evidence="2" key="1">
    <citation type="journal article" date="2005" name="Nature">
        <title>The map-based sequence of the rice genome.</title>
        <authorList>
            <consortium name="International rice genome sequencing project (IRGSP)"/>
            <person name="Matsumoto T."/>
            <person name="Wu J."/>
            <person name="Kanamori H."/>
            <person name="Katayose Y."/>
            <person name="Fujisawa M."/>
            <person name="Namiki N."/>
            <person name="Mizuno H."/>
            <person name="Yamamoto K."/>
            <person name="Antonio B.A."/>
            <person name="Baba T."/>
            <person name="Sakata K."/>
            <person name="Nagamura Y."/>
            <person name="Aoki H."/>
            <person name="Arikawa K."/>
            <person name="Arita K."/>
            <person name="Bito T."/>
            <person name="Chiden Y."/>
            <person name="Fujitsuka N."/>
            <person name="Fukunaka R."/>
            <person name="Hamada M."/>
            <person name="Harada C."/>
            <person name="Hayashi A."/>
            <person name="Hijishita S."/>
            <person name="Honda M."/>
            <person name="Hosokawa S."/>
            <person name="Ichikawa Y."/>
            <person name="Idonuma A."/>
            <person name="Iijima M."/>
            <person name="Ikeda M."/>
            <person name="Ikeno M."/>
            <person name="Ito K."/>
            <person name="Ito S."/>
            <person name="Ito T."/>
            <person name="Ito Y."/>
            <person name="Ito Y."/>
            <person name="Iwabuchi A."/>
            <person name="Kamiya K."/>
            <person name="Karasawa W."/>
            <person name="Kurita K."/>
            <person name="Katagiri S."/>
            <person name="Kikuta A."/>
            <person name="Kobayashi H."/>
            <person name="Kobayashi N."/>
            <person name="Machita K."/>
            <person name="Maehara T."/>
            <person name="Masukawa M."/>
            <person name="Mizubayashi T."/>
            <person name="Mukai Y."/>
            <person name="Nagasaki H."/>
            <person name="Nagata Y."/>
            <person name="Naito S."/>
            <person name="Nakashima M."/>
            <person name="Nakama Y."/>
            <person name="Nakamichi Y."/>
            <person name="Nakamura M."/>
            <person name="Meguro A."/>
            <person name="Negishi M."/>
            <person name="Ohta I."/>
            <person name="Ohta T."/>
            <person name="Okamoto M."/>
            <person name="Ono N."/>
            <person name="Saji S."/>
            <person name="Sakaguchi M."/>
            <person name="Sakai K."/>
            <person name="Shibata M."/>
            <person name="Shimokawa T."/>
            <person name="Song J."/>
            <person name="Takazaki Y."/>
            <person name="Terasawa K."/>
            <person name="Tsugane M."/>
            <person name="Tsuji K."/>
            <person name="Ueda S."/>
            <person name="Waki K."/>
            <person name="Yamagata H."/>
            <person name="Yamamoto M."/>
            <person name="Yamamoto S."/>
            <person name="Yamane H."/>
            <person name="Yoshiki S."/>
            <person name="Yoshihara R."/>
            <person name="Yukawa K."/>
            <person name="Zhong H."/>
            <person name="Yano M."/>
            <person name="Yuan Q."/>
            <person name="Ouyang S."/>
            <person name="Liu J."/>
            <person name="Jones K.M."/>
            <person name="Gansberger K."/>
            <person name="Moffat K."/>
            <person name="Hill J."/>
            <person name="Bera J."/>
            <person name="Fadrosh D."/>
            <person name="Jin S."/>
            <person name="Johri S."/>
            <person name="Kim M."/>
            <person name="Overton L."/>
            <person name="Reardon M."/>
            <person name="Tsitrin T."/>
            <person name="Vuong H."/>
            <person name="Weaver B."/>
            <person name="Ciecko A."/>
            <person name="Tallon L."/>
            <person name="Jackson J."/>
            <person name="Pai G."/>
            <person name="Aken S.V."/>
            <person name="Utterback T."/>
            <person name="Reidmuller S."/>
            <person name="Feldblyum T."/>
            <person name="Hsiao J."/>
            <person name="Zismann V."/>
            <person name="Iobst S."/>
            <person name="de Vazeille A.R."/>
            <person name="Buell C.R."/>
            <person name="Ying K."/>
            <person name="Li Y."/>
            <person name="Lu T."/>
            <person name="Huang Y."/>
            <person name="Zhao Q."/>
            <person name="Feng Q."/>
            <person name="Zhang L."/>
            <person name="Zhu J."/>
            <person name="Weng Q."/>
            <person name="Mu J."/>
            <person name="Lu Y."/>
            <person name="Fan D."/>
            <person name="Liu Y."/>
            <person name="Guan J."/>
            <person name="Zhang Y."/>
            <person name="Yu S."/>
            <person name="Liu X."/>
            <person name="Zhang Y."/>
            <person name="Hong G."/>
            <person name="Han B."/>
            <person name="Choisne N."/>
            <person name="Demange N."/>
            <person name="Orjeda G."/>
            <person name="Samain S."/>
            <person name="Cattolico L."/>
            <person name="Pelletier E."/>
            <person name="Couloux A."/>
            <person name="Segurens B."/>
            <person name="Wincker P."/>
            <person name="D'Hont A."/>
            <person name="Scarpelli C."/>
            <person name="Weissenbach J."/>
            <person name="Salanoubat M."/>
            <person name="Quetier F."/>
            <person name="Yu Y."/>
            <person name="Kim H.R."/>
            <person name="Rambo T."/>
            <person name="Currie J."/>
            <person name="Collura K."/>
            <person name="Luo M."/>
            <person name="Yang T."/>
            <person name="Ammiraju J.S.S."/>
            <person name="Engler F."/>
            <person name="Soderlund C."/>
            <person name="Wing R.A."/>
            <person name="Palmer L.E."/>
            <person name="de la Bastide M."/>
            <person name="Spiegel L."/>
            <person name="Nascimento L."/>
            <person name="Zutavern T."/>
            <person name="O'Shaughnessy A."/>
            <person name="Dike S."/>
            <person name="Dedhia N."/>
            <person name="Preston R."/>
            <person name="Balija V."/>
            <person name="McCombie W.R."/>
            <person name="Chow T."/>
            <person name="Chen H."/>
            <person name="Chung M."/>
            <person name="Chen C."/>
            <person name="Shaw J."/>
            <person name="Wu H."/>
            <person name="Hsiao K."/>
            <person name="Chao Y."/>
            <person name="Chu M."/>
            <person name="Cheng C."/>
            <person name="Hour A."/>
            <person name="Lee P."/>
            <person name="Lin S."/>
            <person name="Lin Y."/>
            <person name="Liou J."/>
            <person name="Liu S."/>
            <person name="Hsing Y."/>
            <person name="Raghuvanshi S."/>
            <person name="Mohanty A."/>
            <person name="Bharti A.K."/>
            <person name="Gaur A."/>
            <person name="Gupta V."/>
            <person name="Kumar D."/>
            <person name="Ravi V."/>
            <person name="Vij S."/>
            <person name="Kapur A."/>
            <person name="Khurana P."/>
            <person name="Khurana P."/>
            <person name="Khurana J.P."/>
            <person name="Tyagi A.K."/>
            <person name="Gaikwad K."/>
            <person name="Singh A."/>
            <person name="Dalal V."/>
            <person name="Srivastava S."/>
            <person name="Dixit A."/>
            <person name="Pal A.K."/>
            <person name="Ghazi I.A."/>
            <person name="Yadav M."/>
            <person name="Pandit A."/>
            <person name="Bhargava A."/>
            <person name="Sureshbabu K."/>
            <person name="Batra K."/>
            <person name="Sharma T.R."/>
            <person name="Mohapatra T."/>
            <person name="Singh N.K."/>
            <person name="Messing J."/>
            <person name="Nelson A.B."/>
            <person name="Fuks G."/>
            <person name="Kavchok S."/>
            <person name="Keizer G."/>
            <person name="Linton E."/>
            <person name="Llaca V."/>
            <person name="Song R."/>
            <person name="Tanyolac B."/>
            <person name="Young S."/>
            <person name="Ho-Il K."/>
            <person name="Hahn J.H."/>
            <person name="Sangsakoo G."/>
            <person name="Vanavichit A."/>
            <person name="de Mattos Luiz.A.T."/>
            <person name="Zimmer P.D."/>
            <person name="Malone G."/>
            <person name="Dellagostin O."/>
            <person name="de Oliveira A.C."/>
            <person name="Bevan M."/>
            <person name="Bancroft I."/>
            <person name="Minx P."/>
            <person name="Cordum H."/>
            <person name="Wilson R."/>
            <person name="Cheng Z."/>
            <person name="Jin W."/>
            <person name="Jiang J."/>
            <person name="Leong S.A."/>
            <person name="Iwama H."/>
            <person name="Gojobori T."/>
            <person name="Itoh T."/>
            <person name="Niimura Y."/>
            <person name="Fujii Y."/>
            <person name="Habara T."/>
            <person name="Sakai H."/>
            <person name="Sato Y."/>
            <person name="Wilson G."/>
            <person name="Kumar K."/>
            <person name="McCouch S."/>
            <person name="Juretic N."/>
            <person name="Hoen D."/>
            <person name="Wright S."/>
            <person name="Bruskiewich R."/>
            <person name="Bureau T."/>
            <person name="Miyao A."/>
            <person name="Hirochika H."/>
            <person name="Nishikawa T."/>
            <person name="Kadowaki K."/>
            <person name="Sugiura M."/>
            <person name="Burr B."/>
            <person name="Sasaki T."/>
        </authorList>
    </citation>
    <scope>NUCLEOTIDE SEQUENCE [LARGE SCALE GENOMIC DNA]</scope>
    <source>
        <strain evidence="2">cv. Nipponbare</strain>
    </source>
</reference>
<dbReference type="AlphaFoldDB" id="A0A0N7KG62"/>